<dbReference type="InterPro" id="IPR001881">
    <property type="entry name" value="EGF-like_Ca-bd_dom"/>
</dbReference>
<dbReference type="SMART" id="SM00282">
    <property type="entry name" value="LamG"/>
    <property type="match status" value="2"/>
</dbReference>
<feature type="domain" description="EGF-like" evidence="24">
    <location>
        <begin position="1951"/>
        <end position="1990"/>
    </location>
</feature>
<dbReference type="InterPro" id="IPR020894">
    <property type="entry name" value="Cadherin_CS"/>
</dbReference>
<keyword evidence="12 22" id="KW-0472">Membrane</keyword>
<dbReference type="InterPro" id="IPR001791">
    <property type="entry name" value="Laminin_G"/>
</dbReference>
<feature type="disulfide bond" evidence="20">
    <location>
        <begin position="2068"/>
        <end position="2077"/>
    </location>
</feature>
<feature type="disulfide bond" evidence="19">
    <location>
        <begin position="1731"/>
        <end position="1740"/>
    </location>
</feature>
<dbReference type="GO" id="GO:0030054">
    <property type="term" value="C:cell junction"/>
    <property type="evidence" value="ECO:0007669"/>
    <property type="project" value="UniProtKB-ARBA"/>
</dbReference>
<keyword evidence="8" id="KW-0677">Repeat</keyword>
<sequence length="3594" mass="395299">MHSTNSLPYFPFSWRLLPVIIIIIIVLNIIGHGSTYLIIITEDDPPGEVVFNASLPTLGRARHYKINTHRSASFVHHILHVDASDGRVMLKQKLDCDGIYYPNLFTLYVDSVSNQSQGVDYYSLPLRIFVSGKRCDGDKNAEATYKDNRIHLKVSEAKRWISETFASYAIPSTDGWNQICLRKSQFVNSISSFLPLTVRKVCQIRYLDSSDPRFQIESHAGDLVSAADQCITEPLWKVIILLELNCDNLNRGVYSSISGLVSSTEHRLKVVYHHQDLNDTDIAHRVRRELRNQSPYFEQALYVASVMEEKLPGALVATVKAKDPENSPVSYSMVSLLDSRSQGMFSIEPNSGVVSTLTSLDRELVDVHYFRVTAMDDSFPPRSGTTTLQINVLDANDHAPVFESNEYEASIRESVTVGSTVVTLKATDQDIGQHAEVEYSIVSQDGGAPSEPEAFRIDTKSGIVTTRSQLDRERTQVYTLLVTATDQGMPVAERKSSSATVVVRILDDNDNYPQFTERTYTVAVPEDVNWSENPVIASVKALDADQGNNAAVRYAIIGGNTQSQFSIDSLSGEVALVKPLDYEMNRNYRLVIRAQDGGSPSRSNTTQLLINVKDVNDNAPRFYTSLFQESVLESVPTGFSIVRVQAYDADEGDNAAISYSLGPRDEGGGSTSELPVTVDEKTGWIYTTRELDREEQVRYQFTVNAKDNGKPPKSATASVVITVQDVNDNDPVFEPNIYEAVVAEDDPPGTPVTTVTATDKDENPRLHYELSGGNVRGRFAVTSQNGHGLITIAQPLDYKQEKRFILTVTATDSGGLHDTATVYVNVSDANNFAPVFENAPYSASVFEDAPIGTTVLVVGATDSDVGQNAQITYSLGTMDDKSTTPEFTINPQTGAILTTKKLDRETVGGYLLTITAKDGGIPPLSDTTDVEITVADVNDNAPVFKKLSYLGSIPEDALVGTSVLHISATDADMGLNGRIRYALAADTTSDAAFVVDPTSGVIRTSKTLDRESVANYELTAYAIDRGSPSLSGSVQVLIRIEDVNDSPPAFESDKIVMYIAENSPVGSTVGEIYAHDPDEGPNAVVQYSIIGGDDSNSFSLITRPGSNKAELLTMQDLDYESSHKKYDLVVRAASPPLRSDTHVEILVTDVNDNAPVLKDFQVIFNNFRDCFPAGAVGRIPAFDADVSDQLRYRVLSGNNANLIHLNESSGEISLSPQLNTNVPKVATMEVSVTDGVNEVKAIMQLTVRLVTEEMLFNSITVRLNDMTEEAFLSPLLTFFIDGLAAIIPCPKENIFVFSVQDDTDVNAKILNVSFSARRPDLTGDEFYPPQFLQERVYLNRAILARLSTVQVLPFDDNLCVREPCLNYEECLTVLKFGNASTGFISSDTVLFRPIYPVTTFACRCPRGFTGSREPYLCDTEVNLCYSNPCGHNGNCHRSEGGYSCVCKPGFTGVNCELDLHLDTCQPGICRSNSLCSPLIKGGFVCENCSPTGGVEHYTKLCELRSRSFSKESFLTFPALRQRHRVHIKLRFATQSESGLLLYNGRYNEKHDFIALEIVSGAIHFSFSLGSNVTTTVASLPGGVSDGSWHSVTVHYFNKSAVVSLDECDTLLATKYGPHLGAEWSCANHTTQILENRCAIFTETCHRFLDLTGPLQIGGLPSLPTSFQVHSKDFIGCISDLYIDNKFIDLNSYVADNGTISGCPEKKAFCLSSPCNHGAKCVEGWGTYLCECNEGWSGKNCSLAVKLPWRFQGDGVLSFNPLLRPIQLPWLNALSVRTLQKDAFLMSIQIGQNSSAVLSLVNGEMNYSFNSEVVTLPNGYLSDGKWHHVEIKWMSGEVWINLDYGQREVTEPASSKLQGHYVGKILIGGPDSSVGSLTADYGYFEGCIQDVRVGTPQSSLTRPTVKENVVEGCIGVDQCSHNDKCPKHSKCINEWEQFHCRCDTGYVGSSCVDVCEVNPCSNDGRCIVNPSSVRGYSCHCDSNEFSGEYCDVKVDQPCPSSWWGYPVCGPCHCDVDKGYNADCNKTTGECYCKENHYQPVDSDHCYDCECYATGSYSNQCDLLTGQCKCRNGVIGRRCDSCPNPYAEVALESCPNHSQGRASRSCDEELGGWQEPDLFNCTSDYFLDLRKVLGQLEGGDLHVTTFVAVKVAADLRRATNKTEELHGSDVLISQQLLQELMSFEGGEKGLNLTHSQDKDYIQNIVAASSVVLSDKYTEHWERIEELTGETAEDLVLSVDKYIATLAKSQEDTYTNPFEIVADNMALGLDVVTPESLFGYETTTKDLAGILSLPGERVVIPDTSQFLQPSIELPSSSALGSGPHEDLFEAVPALVFPKYNNYLLDRDKFDVYSKILVPLNLLGIKPLKQGELTTKHSLVRNRRAVLSYAQYRTAGLLLPQRYDETVKRRWGVDLRVGSPLVSLAILVTDEEDTQPGLYSLSKDTQPGLYSLSKDTQQGLYSLSKDTQQGLYSLSEDTQQGLYSLSKDTQQGLYSLSKDTQQGLYSLSKDTQVALYSLSKDTQLGLYSLSEDTQQGLYSLSEDTQQDWYSLSEDTQPGLYSLSKDTQQGLYSLSEDTQQDLYSLSEDTQPGLYSLSKDTQPGLYSLSKDTQQGLYSLSEDTQQDLYSLSEDTHPGLYSLSKDTQPGLYSLSKDTQQVDSSHHYKLLTDSGSLPSPVILRLWLDPESQPLSPRLNPQCVHWSMDRGIGEWSRSGCQTEVPNDWEVTVTSPFLVNCTCIYLSTFAVLVDLVDLDYIPDPSLTEDVTTYAAFCLALPMLLVTLLILTFIRGVETNSNSIHKNMVLCIFLAELLFFVALKARRYLTQREFPCKMLAMCLHYMWLSAFSWSLVDSVHLYRMLTEMRDINHGQMRFYYTVGYGLPAVVVGLAVGVRADQYGNFYFCWLSLYESVVWSLIGPVCVAVFFNLAVLLFSIRAAFTLKEHVMGFGNLRVYKTASHVHVIPKLLQPSVEGGTFTTSRNEVNDDHEVLVVRCAGQEDILQILKYPGNIPSVPWSSSLPPPRLAQSSPPHSSLLPPAICSLVFLSPSTSAGPILSSTLLLTPSSHLFLGLPLSLHLGWPNPLLHTPPYSLQPSVPWSSSLPPPRLAQSSPPHSSLLPPAICSLGLLSPSTLTQSSPLSSTLLLTPSSHLTLLWLSVVSLPLLGITWVLAMLSGSEGLPLLWYLVCLAVLTHAFFSLIGYCFLNTRVRRNLKLSLLRCLGKKVPPLETSEVTGSSQGAAPAVGRSALAYRSNEFEARRHVGISTSSTTSRSTTKTSSSPYRSDTQLRQTTTSSGTSNYNSTSDMPSYVRGMDTSLHRHREIVEESPTRARRPESDSDSEASVDRRSLELASSHSSDDDESSNRRRHRDIDCDCQYVALTDLCVGGDPGVDVWIPDDVCLCDLCVGGVSVMGAPSYLPNICEDPNVGHHGGSGRGPQIQPPPSLNIINNSQLFPNLKPIYAPRWSSQLPEAYLPSNMREPSLRGSQWSGTASDNETSPKALPESQSQGTMTVHHHKMVASQENFHDLADHCSEIEEKIHLGDKYLFPYTAEEDHCGTAGFILPMSGRILTTGDLGSARASPSLLHAAPIPTPAYAPTNISDSE</sequence>
<comment type="caution">
    <text evidence="19">Lacks conserved residue(s) required for the propagation of feature annotation.</text>
</comment>
<evidence type="ECO:0000256" key="14">
    <source>
        <dbReference type="ARBA" id="ARBA00023170"/>
    </source>
</evidence>
<evidence type="ECO:0000259" key="27">
    <source>
        <dbReference type="PROSITE" id="PS50261"/>
    </source>
</evidence>
<evidence type="ECO:0000259" key="24">
    <source>
        <dbReference type="PROSITE" id="PS50026"/>
    </source>
</evidence>
<keyword evidence="13 19" id="KW-1015">Disulfide bond</keyword>
<evidence type="ECO:0000313" key="29">
    <source>
        <dbReference type="EMBL" id="CAD7257940.1"/>
    </source>
</evidence>
<dbReference type="GO" id="GO:0035159">
    <property type="term" value="P:regulation of tube length, open tracheal system"/>
    <property type="evidence" value="ECO:0007669"/>
    <property type="project" value="UniProtKB-ARBA"/>
</dbReference>
<feature type="domain" description="G-protein coupled receptors family 2 profile 2" evidence="27">
    <location>
        <begin position="2757"/>
        <end position="2932"/>
    </location>
</feature>
<dbReference type="SMART" id="SM00180">
    <property type="entry name" value="EGF_Lam"/>
    <property type="match status" value="1"/>
</dbReference>
<dbReference type="GO" id="GO:0004930">
    <property type="term" value="F:G protein-coupled receptor activity"/>
    <property type="evidence" value="ECO:0007669"/>
    <property type="project" value="UniProtKB-KW"/>
</dbReference>
<dbReference type="Pfam" id="PF00053">
    <property type="entry name" value="EGF_laminin"/>
    <property type="match status" value="1"/>
</dbReference>
<evidence type="ECO:0000256" key="19">
    <source>
        <dbReference type="PROSITE-ProRule" id="PRU00076"/>
    </source>
</evidence>
<dbReference type="InterPro" id="IPR002126">
    <property type="entry name" value="Cadherin-like_dom"/>
</dbReference>
<evidence type="ECO:0000256" key="9">
    <source>
        <dbReference type="ARBA" id="ARBA00022837"/>
    </source>
</evidence>
<dbReference type="FunFam" id="2.60.120.200:FF:000059">
    <property type="entry name" value="Cadherin EGF LAG seven-pass G-type receptor 1"/>
    <property type="match status" value="1"/>
</dbReference>
<dbReference type="PROSITE" id="PS00232">
    <property type="entry name" value="CADHERIN_1"/>
    <property type="match status" value="4"/>
</dbReference>
<feature type="domain" description="EGF-like" evidence="24">
    <location>
        <begin position="1914"/>
        <end position="1948"/>
    </location>
</feature>
<feature type="domain" description="Cadherin" evidence="28">
    <location>
        <begin position="1051"/>
        <end position="1157"/>
    </location>
</feature>
<feature type="transmembrane region" description="Helical" evidence="22">
    <location>
        <begin position="3144"/>
        <end position="3166"/>
    </location>
</feature>
<evidence type="ECO:0000256" key="12">
    <source>
        <dbReference type="ARBA" id="ARBA00023136"/>
    </source>
</evidence>
<dbReference type="InterPro" id="IPR013320">
    <property type="entry name" value="ConA-like_dom_sf"/>
</dbReference>
<feature type="domain" description="Laminin G" evidence="23">
    <location>
        <begin position="1503"/>
        <end position="1702"/>
    </location>
</feature>
<evidence type="ECO:0000259" key="28">
    <source>
        <dbReference type="PROSITE" id="PS50268"/>
    </source>
</evidence>
<evidence type="ECO:0000256" key="7">
    <source>
        <dbReference type="ARBA" id="ARBA00022729"/>
    </source>
</evidence>
<feature type="disulfide bond" evidence="19">
    <location>
        <begin position="1446"/>
        <end position="1455"/>
    </location>
</feature>
<dbReference type="SMART" id="SM00181">
    <property type="entry name" value="EGF"/>
    <property type="match status" value="5"/>
</dbReference>
<feature type="domain" description="Cadherin" evidence="28">
    <location>
        <begin position="298"/>
        <end position="402"/>
    </location>
</feature>
<feature type="disulfide bond" evidence="20">
    <location>
        <begin position="2047"/>
        <end position="2059"/>
    </location>
</feature>
<dbReference type="InterPro" id="IPR000203">
    <property type="entry name" value="GPS"/>
</dbReference>
<dbReference type="Pfam" id="PF01825">
    <property type="entry name" value="GPS"/>
    <property type="match status" value="1"/>
</dbReference>
<dbReference type="SMART" id="SM00112">
    <property type="entry name" value="CA"/>
    <property type="match status" value="8"/>
</dbReference>
<feature type="compositionally biased region" description="Polar residues" evidence="21">
    <location>
        <begin position="3474"/>
        <end position="3501"/>
    </location>
</feature>
<keyword evidence="3" id="KW-0217">Developmental protein</keyword>
<keyword evidence="4" id="KW-1003">Cell membrane</keyword>
<feature type="transmembrane region" description="Helical" evidence="22">
    <location>
        <begin position="2865"/>
        <end position="2885"/>
    </location>
</feature>
<dbReference type="FunFam" id="2.60.40.60:FF:000020">
    <property type="entry name" value="Dachsous cadherin-related 1b"/>
    <property type="match status" value="1"/>
</dbReference>
<feature type="disulfide bond" evidence="20">
    <location>
        <begin position="2049"/>
        <end position="2066"/>
    </location>
</feature>
<dbReference type="CDD" id="cd00054">
    <property type="entry name" value="EGF_CA"/>
    <property type="match status" value="4"/>
</dbReference>
<dbReference type="FunFam" id="2.60.40.60:FF:000010">
    <property type="entry name" value="Cadherin EGF LAG seven-pass G-type receptor 3"/>
    <property type="match status" value="1"/>
</dbReference>
<evidence type="ECO:0000256" key="13">
    <source>
        <dbReference type="ARBA" id="ARBA00023157"/>
    </source>
</evidence>
<evidence type="ECO:0000259" key="25">
    <source>
        <dbReference type="PROSITE" id="PS50027"/>
    </source>
</evidence>
<dbReference type="GO" id="GO:0022603">
    <property type="term" value="P:regulation of anatomical structure morphogenesis"/>
    <property type="evidence" value="ECO:0007669"/>
    <property type="project" value="UniProtKB-ARBA"/>
</dbReference>
<evidence type="ECO:0000259" key="23">
    <source>
        <dbReference type="PROSITE" id="PS50025"/>
    </source>
</evidence>
<evidence type="ECO:0000256" key="20">
    <source>
        <dbReference type="PROSITE-ProRule" id="PRU00460"/>
    </source>
</evidence>
<evidence type="ECO:0000256" key="17">
    <source>
        <dbReference type="ARBA" id="ARBA00023292"/>
    </source>
</evidence>
<dbReference type="InterPro" id="IPR000742">
    <property type="entry name" value="EGF"/>
</dbReference>
<dbReference type="InterPro" id="IPR046338">
    <property type="entry name" value="GAIN_dom_sf"/>
</dbReference>
<dbReference type="EMBL" id="OC000643">
    <property type="protein sequence ID" value="CAD7257940.1"/>
    <property type="molecule type" value="Genomic_DNA"/>
</dbReference>
<keyword evidence="5 19" id="KW-0245">EGF-like domain</keyword>
<accession>A0A7R9AP74</accession>
<dbReference type="Gene3D" id="2.10.25.10">
    <property type="entry name" value="Laminin"/>
    <property type="match status" value="4"/>
</dbReference>
<evidence type="ECO:0000256" key="1">
    <source>
        <dbReference type="ARBA" id="ARBA00004221"/>
    </source>
</evidence>
<name>A0A7R9AP74_TIMSH</name>
<evidence type="ECO:0008006" key="30">
    <source>
        <dbReference type="Google" id="ProtNLM"/>
    </source>
</evidence>
<dbReference type="Gene3D" id="1.20.1070.10">
    <property type="entry name" value="Rhodopsin 7-helix transmembrane proteins"/>
    <property type="match status" value="2"/>
</dbReference>
<dbReference type="GO" id="GO:0048468">
    <property type="term" value="P:cell development"/>
    <property type="evidence" value="ECO:0007669"/>
    <property type="project" value="UniProtKB-ARBA"/>
</dbReference>
<evidence type="ECO:0000256" key="3">
    <source>
        <dbReference type="ARBA" id="ARBA00022473"/>
    </source>
</evidence>
<protein>
    <recommendedName>
        <fullName evidence="30">Protocadherin-like wing polarity protein stan</fullName>
    </recommendedName>
</protein>
<dbReference type="GO" id="GO:0051239">
    <property type="term" value="P:regulation of multicellular organismal process"/>
    <property type="evidence" value="ECO:0007669"/>
    <property type="project" value="UniProtKB-ARBA"/>
</dbReference>
<evidence type="ECO:0000256" key="16">
    <source>
        <dbReference type="ARBA" id="ARBA00023224"/>
    </source>
</evidence>
<dbReference type="FunFam" id="2.10.25.10:FF:000066">
    <property type="entry name" value="FAT atypical cadherin 4"/>
    <property type="match status" value="1"/>
</dbReference>
<feature type="transmembrane region" description="Helical" evidence="22">
    <location>
        <begin position="2905"/>
        <end position="2925"/>
    </location>
</feature>
<feature type="domain" description="GAIN-B" evidence="26">
    <location>
        <begin position="2586"/>
        <end position="2748"/>
    </location>
</feature>
<feature type="domain" description="Cadherin" evidence="28">
    <location>
        <begin position="403"/>
        <end position="515"/>
    </location>
</feature>
<dbReference type="FunFam" id="2.60.40.60:FF:000013">
    <property type="entry name" value="Cadherin EGF LAG seven-pass G-type receptor"/>
    <property type="match status" value="2"/>
</dbReference>
<keyword evidence="17 20" id="KW-0424">Laminin EGF-like domain</keyword>
<feature type="compositionally biased region" description="Basic and acidic residues" evidence="21">
    <location>
        <begin position="3312"/>
        <end position="3326"/>
    </location>
</feature>
<dbReference type="GO" id="GO:0042067">
    <property type="term" value="P:establishment of ommatidial planar polarity"/>
    <property type="evidence" value="ECO:0007669"/>
    <property type="project" value="UniProtKB-ARBA"/>
</dbReference>
<feature type="compositionally biased region" description="Low complexity" evidence="21">
    <location>
        <begin position="3281"/>
        <end position="3294"/>
    </location>
</feature>
<evidence type="ECO:0000256" key="8">
    <source>
        <dbReference type="ARBA" id="ARBA00022737"/>
    </source>
</evidence>
<evidence type="ECO:0000256" key="2">
    <source>
        <dbReference type="ARBA" id="ARBA00004651"/>
    </source>
</evidence>
<dbReference type="SMART" id="SM00303">
    <property type="entry name" value="GPS"/>
    <property type="match status" value="1"/>
</dbReference>
<dbReference type="PROSITE" id="PS00022">
    <property type="entry name" value="EGF_1"/>
    <property type="match status" value="2"/>
</dbReference>
<dbReference type="InterPro" id="IPR032471">
    <property type="entry name" value="AGRL2-4_GAIN_subdom_A"/>
</dbReference>
<dbReference type="GO" id="GO:0007156">
    <property type="term" value="P:homophilic cell adhesion via plasma membrane adhesion molecules"/>
    <property type="evidence" value="ECO:0007669"/>
    <property type="project" value="InterPro"/>
</dbReference>
<feature type="region of interest" description="Disordered" evidence="21">
    <location>
        <begin position="3466"/>
        <end position="3503"/>
    </location>
</feature>
<feature type="domain" description="Cadherin" evidence="28">
    <location>
        <begin position="945"/>
        <end position="1050"/>
    </location>
</feature>
<dbReference type="InterPro" id="IPR036445">
    <property type="entry name" value="GPCR_2_extracell_dom_sf"/>
</dbReference>
<keyword evidence="6 22" id="KW-0812">Transmembrane</keyword>
<feature type="domain" description="EGF-like" evidence="24">
    <location>
        <begin position="1705"/>
        <end position="1741"/>
    </location>
</feature>
<dbReference type="CDD" id="cd11304">
    <property type="entry name" value="Cadherin_repeat"/>
    <property type="match status" value="9"/>
</dbReference>
<dbReference type="PROSITE" id="PS50261">
    <property type="entry name" value="G_PROTEIN_RECEP_F2_4"/>
    <property type="match status" value="1"/>
</dbReference>
<dbReference type="PRINTS" id="PR00205">
    <property type="entry name" value="CADHERIN"/>
</dbReference>
<dbReference type="FunFam" id="2.10.25.10:FF:000011">
    <property type="entry name" value="Cadherin EGF LAG seven-pass G-type receptor"/>
    <property type="match status" value="1"/>
</dbReference>
<dbReference type="PANTHER" id="PTHR24026:SF51">
    <property type="entry name" value="PROTOCADHERIN-LIKE WING POLARITY PROTEIN STAN"/>
    <property type="match status" value="1"/>
</dbReference>
<dbReference type="InterPro" id="IPR056286">
    <property type="entry name" value="Cadherin_CELSR1-3_9th"/>
</dbReference>
<dbReference type="GO" id="GO:0048638">
    <property type="term" value="P:regulation of developmental growth"/>
    <property type="evidence" value="ECO:0007669"/>
    <property type="project" value="UniProtKB-ARBA"/>
</dbReference>
<dbReference type="FunFam" id="2.60.40.60:FF:000256">
    <property type="entry name" value="Starry night, isoform B"/>
    <property type="match status" value="1"/>
</dbReference>
<dbReference type="GO" id="GO:0016324">
    <property type="term" value="C:apical plasma membrane"/>
    <property type="evidence" value="ECO:0007669"/>
    <property type="project" value="UniProtKB-SubCell"/>
</dbReference>
<keyword evidence="11" id="KW-0297">G-protein coupled receptor</keyword>
<dbReference type="Pfam" id="PF00002">
    <property type="entry name" value="7tm_2"/>
    <property type="match status" value="1"/>
</dbReference>
<feature type="transmembrane region" description="Helical" evidence="22">
    <location>
        <begin position="3172"/>
        <end position="3195"/>
    </location>
</feature>
<dbReference type="Pfam" id="PF16489">
    <property type="entry name" value="GAIN"/>
    <property type="match status" value="1"/>
</dbReference>
<dbReference type="PROSITE" id="PS50025">
    <property type="entry name" value="LAM_G_DOMAIN"/>
    <property type="match status" value="2"/>
</dbReference>
<dbReference type="InterPro" id="IPR017981">
    <property type="entry name" value="GPCR_2-like_7TM"/>
</dbReference>
<feature type="domain" description="Cadherin" evidence="28">
    <location>
        <begin position="623"/>
        <end position="733"/>
    </location>
</feature>
<evidence type="ECO:0000256" key="21">
    <source>
        <dbReference type="SAM" id="MobiDB-lite"/>
    </source>
</evidence>
<dbReference type="FunFam" id="2.60.120.200:FF:000173">
    <property type="entry name" value="Cadherin EGF LAG seven-pass G-type receptor"/>
    <property type="match status" value="1"/>
</dbReference>
<feature type="domain" description="Laminin EGF-like" evidence="25">
    <location>
        <begin position="2047"/>
        <end position="2094"/>
    </location>
</feature>
<keyword evidence="7" id="KW-0732">Signal</keyword>
<feature type="domain" description="Cadherin" evidence="28">
    <location>
        <begin position="837"/>
        <end position="944"/>
    </location>
</feature>
<dbReference type="GO" id="GO:0007166">
    <property type="term" value="P:cell surface receptor signaling pathway"/>
    <property type="evidence" value="ECO:0007669"/>
    <property type="project" value="InterPro"/>
</dbReference>
<dbReference type="InterPro" id="IPR000832">
    <property type="entry name" value="GPCR_2_secretin-like"/>
</dbReference>
<feature type="compositionally biased region" description="Low complexity" evidence="21">
    <location>
        <begin position="3255"/>
        <end position="3270"/>
    </location>
</feature>
<organism evidence="29">
    <name type="scientific">Timema shepardi</name>
    <name type="common">Walking stick</name>
    <dbReference type="NCBI Taxonomy" id="629360"/>
    <lineage>
        <taxon>Eukaryota</taxon>
        <taxon>Metazoa</taxon>
        <taxon>Ecdysozoa</taxon>
        <taxon>Arthropoda</taxon>
        <taxon>Hexapoda</taxon>
        <taxon>Insecta</taxon>
        <taxon>Pterygota</taxon>
        <taxon>Neoptera</taxon>
        <taxon>Polyneoptera</taxon>
        <taxon>Phasmatodea</taxon>
        <taxon>Timematodea</taxon>
        <taxon>Timematoidea</taxon>
        <taxon>Timematidae</taxon>
        <taxon>Timema</taxon>
    </lineage>
</organism>
<evidence type="ECO:0000256" key="4">
    <source>
        <dbReference type="ARBA" id="ARBA00022475"/>
    </source>
</evidence>
<dbReference type="Pfam" id="PF23592">
    <property type="entry name" value="Cadherin_CELSR2_9th"/>
    <property type="match status" value="1"/>
</dbReference>
<evidence type="ECO:0000256" key="6">
    <source>
        <dbReference type="ARBA" id="ARBA00022692"/>
    </source>
</evidence>
<evidence type="ECO:0000259" key="26">
    <source>
        <dbReference type="PROSITE" id="PS50221"/>
    </source>
</evidence>
<dbReference type="SUPFAM" id="SSF49899">
    <property type="entry name" value="Concanavalin A-like lectins/glucanases"/>
    <property type="match status" value="2"/>
</dbReference>
<dbReference type="PANTHER" id="PTHR24026">
    <property type="entry name" value="FAT ATYPICAL CADHERIN-RELATED"/>
    <property type="match status" value="1"/>
</dbReference>
<feature type="transmembrane region" description="Helical" evidence="22">
    <location>
        <begin position="2762"/>
        <end position="2783"/>
    </location>
</feature>
<dbReference type="SUPFAM" id="SSF49313">
    <property type="entry name" value="Cadherin-like"/>
    <property type="match status" value="9"/>
</dbReference>
<dbReference type="FunFam" id="2.60.40.60:FF:000044">
    <property type="entry name" value="Cadherin, EGF LAG seven-pass G-type receptor 3"/>
    <property type="match status" value="1"/>
</dbReference>
<feature type="region of interest" description="Disordered" evidence="21">
    <location>
        <begin position="3252"/>
        <end position="3358"/>
    </location>
</feature>
<feature type="transmembrane region" description="Helical" evidence="22">
    <location>
        <begin position="2795"/>
        <end position="2813"/>
    </location>
</feature>
<dbReference type="CDD" id="cd00055">
    <property type="entry name" value="EGF_Lam"/>
    <property type="match status" value="1"/>
</dbReference>
<dbReference type="InterPro" id="IPR002049">
    <property type="entry name" value="LE_dom"/>
</dbReference>
<dbReference type="Gene3D" id="2.170.300.10">
    <property type="entry name" value="Tie2 ligand-binding domain superfamily"/>
    <property type="match status" value="1"/>
</dbReference>
<dbReference type="CDD" id="cd00110">
    <property type="entry name" value="LamG"/>
    <property type="match status" value="2"/>
</dbReference>
<dbReference type="Gene3D" id="4.10.1240.10">
    <property type="entry name" value="GPCR, family 2, extracellular hormone receptor domain"/>
    <property type="match status" value="1"/>
</dbReference>
<dbReference type="InterPro" id="IPR057244">
    <property type="entry name" value="GAIN_B"/>
</dbReference>
<feature type="compositionally biased region" description="Polar residues" evidence="21">
    <location>
        <begin position="3271"/>
        <end position="3280"/>
    </location>
</feature>
<evidence type="ECO:0000256" key="10">
    <source>
        <dbReference type="ARBA" id="ARBA00022989"/>
    </source>
</evidence>
<keyword evidence="15" id="KW-0325">Glycoprotein</keyword>
<dbReference type="FunFam" id="2.60.40.60:FF:000038">
    <property type="entry name" value="Cadherin EGF LAG seven-pass G-type receptor 3"/>
    <property type="match status" value="1"/>
</dbReference>
<keyword evidence="14" id="KW-0675">Receptor</keyword>
<dbReference type="Gene3D" id="2.60.120.200">
    <property type="match status" value="2"/>
</dbReference>
<feature type="transmembrane region" description="Helical" evidence="22">
    <location>
        <begin position="12"/>
        <end position="31"/>
    </location>
</feature>
<keyword evidence="10 22" id="KW-1133">Transmembrane helix</keyword>
<dbReference type="Pfam" id="PF02210">
    <property type="entry name" value="Laminin_G_2"/>
    <property type="match status" value="2"/>
</dbReference>
<feature type="domain" description="Cadherin" evidence="28">
    <location>
        <begin position="1176"/>
        <end position="1276"/>
    </location>
</feature>
<evidence type="ECO:0000256" key="5">
    <source>
        <dbReference type="ARBA" id="ARBA00022536"/>
    </source>
</evidence>
<dbReference type="Gene3D" id="2.60.40.60">
    <property type="entry name" value="Cadherins"/>
    <property type="match status" value="9"/>
</dbReference>
<dbReference type="PROSITE" id="PS50026">
    <property type="entry name" value="EGF_3"/>
    <property type="match status" value="4"/>
</dbReference>
<gene>
    <name evidence="29" type="ORF">TSIB3V08_LOCUS2186</name>
</gene>
<evidence type="ECO:0000256" key="22">
    <source>
        <dbReference type="SAM" id="Phobius"/>
    </source>
</evidence>
<feature type="domain" description="Cadherin" evidence="28">
    <location>
        <begin position="516"/>
        <end position="622"/>
    </location>
</feature>
<dbReference type="Gene3D" id="2.60.220.50">
    <property type="match status" value="1"/>
</dbReference>
<dbReference type="Pfam" id="PF00008">
    <property type="entry name" value="EGF"/>
    <property type="match status" value="2"/>
</dbReference>
<dbReference type="SMART" id="SM00179">
    <property type="entry name" value="EGF_CA"/>
    <property type="match status" value="4"/>
</dbReference>
<feature type="domain" description="Laminin G" evidence="23">
    <location>
        <begin position="1745"/>
        <end position="1912"/>
    </location>
</feature>
<dbReference type="FunFam" id="2.60.40.60:FF:000029">
    <property type="entry name" value="Cadherin EGF LAG seven-pass G-type receptor 3"/>
    <property type="match status" value="1"/>
</dbReference>
<feature type="transmembrane region" description="Helical" evidence="22">
    <location>
        <begin position="2833"/>
        <end position="2853"/>
    </location>
</feature>
<reference evidence="29" key="1">
    <citation type="submission" date="2020-11" db="EMBL/GenBank/DDBJ databases">
        <authorList>
            <person name="Tran Van P."/>
        </authorList>
    </citation>
    <scope>NUCLEOTIDE SEQUENCE</scope>
</reference>
<proteinExistence type="predicted"/>
<dbReference type="GO" id="GO:0005509">
    <property type="term" value="F:calcium ion binding"/>
    <property type="evidence" value="ECO:0007669"/>
    <property type="project" value="UniProtKB-UniRule"/>
</dbReference>
<dbReference type="PROSITE" id="PS50221">
    <property type="entry name" value="GAIN_B"/>
    <property type="match status" value="1"/>
</dbReference>
<evidence type="ECO:0000256" key="15">
    <source>
        <dbReference type="ARBA" id="ARBA00023180"/>
    </source>
</evidence>
<dbReference type="SUPFAM" id="SSF57196">
    <property type="entry name" value="EGF/Laminin"/>
    <property type="match status" value="2"/>
</dbReference>
<evidence type="ECO:0000256" key="11">
    <source>
        <dbReference type="ARBA" id="ARBA00023040"/>
    </source>
</evidence>
<dbReference type="GO" id="GO:0016339">
    <property type="term" value="P:calcium-dependent cell-cell adhesion via plasma membrane cell adhesion molecules"/>
    <property type="evidence" value="ECO:0007669"/>
    <property type="project" value="UniProtKB-ARBA"/>
</dbReference>
<keyword evidence="9 18" id="KW-0106">Calcium</keyword>
<feature type="domain" description="Cadherin" evidence="28">
    <location>
        <begin position="734"/>
        <end position="836"/>
    </location>
</feature>
<dbReference type="PRINTS" id="PR00249">
    <property type="entry name" value="GPCRSECRETIN"/>
</dbReference>
<dbReference type="InterPro" id="IPR015919">
    <property type="entry name" value="Cadherin-like_sf"/>
</dbReference>
<comment type="subcellular location">
    <subcellularLocation>
        <location evidence="1">Apical cell membrane</location>
    </subcellularLocation>
    <subcellularLocation>
        <location evidence="2">Cell membrane</location>
        <topology evidence="2">Multi-pass membrane protein</topology>
    </subcellularLocation>
</comment>
<dbReference type="FunFam" id="2.60.40.60:FF:000249">
    <property type="entry name" value="Starry night"/>
    <property type="match status" value="1"/>
</dbReference>
<dbReference type="PROSITE" id="PS01248">
    <property type="entry name" value="EGF_LAM_1"/>
    <property type="match status" value="1"/>
</dbReference>
<dbReference type="Pfam" id="PF00028">
    <property type="entry name" value="Cadherin"/>
    <property type="match status" value="7"/>
</dbReference>
<dbReference type="PROSITE" id="PS01186">
    <property type="entry name" value="EGF_2"/>
    <property type="match status" value="2"/>
</dbReference>
<evidence type="ECO:0000256" key="18">
    <source>
        <dbReference type="PROSITE-ProRule" id="PRU00043"/>
    </source>
</evidence>
<dbReference type="PROSITE" id="PS50027">
    <property type="entry name" value="EGF_LAM_2"/>
    <property type="match status" value="1"/>
</dbReference>
<dbReference type="PROSITE" id="PS50268">
    <property type="entry name" value="CADHERIN_2"/>
    <property type="match status" value="9"/>
</dbReference>
<dbReference type="GO" id="GO:0001737">
    <property type="term" value="P:establishment of imaginal disc-derived wing hair orientation"/>
    <property type="evidence" value="ECO:0007669"/>
    <property type="project" value="UniProtKB-ARBA"/>
</dbReference>
<feature type="domain" description="EGF-like" evidence="24">
    <location>
        <begin position="1420"/>
        <end position="1456"/>
    </location>
</feature>
<keyword evidence="16" id="KW-0807">Transducer</keyword>